<dbReference type="InterPro" id="IPR000182">
    <property type="entry name" value="GNAT_dom"/>
</dbReference>
<dbReference type="PROSITE" id="PS51186">
    <property type="entry name" value="GNAT"/>
    <property type="match status" value="1"/>
</dbReference>
<reference evidence="2 3" key="1">
    <citation type="submission" date="2018-10" db="EMBL/GenBank/DDBJ databases">
        <title>Phylogenomics of Brevibacillus.</title>
        <authorList>
            <person name="Dunlap C."/>
        </authorList>
    </citation>
    <scope>NUCLEOTIDE SEQUENCE [LARGE SCALE GENOMIC DNA]</scope>
    <source>
        <strain evidence="2 3">JCM 15716</strain>
    </source>
</reference>
<dbReference type="EMBL" id="RHHQ01000025">
    <property type="protein sequence ID" value="RNB80210.1"/>
    <property type="molecule type" value="Genomic_DNA"/>
</dbReference>
<dbReference type="Proteomes" id="UP000271031">
    <property type="component" value="Unassembled WGS sequence"/>
</dbReference>
<evidence type="ECO:0000313" key="3">
    <source>
        <dbReference type="Proteomes" id="UP000271031"/>
    </source>
</evidence>
<gene>
    <name evidence="2" type="ORF">EDM56_27780</name>
</gene>
<name>A0A3M8CWN7_9BACL</name>
<dbReference type="Pfam" id="PF13508">
    <property type="entry name" value="Acetyltransf_7"/>
    <property type="match status" value="1"/>
</dbReference>
<evidence type="ECO:0000259" key="1">
    <source>
        <dbReference type="PROSITE" id="PS51186"/>
    </source>
</evidence>
<dbReference type="AlphaFoldDB" id="A0A3M8CWN7"/>
<dbReference type="Gene3D" id="3.40.630.30">
    <property type="match status" value="1"/>
</dbReference>
<accession>A0A3M8CWN7</accession>
<protein>
    <submittedName>
        <fullName evidence="2">GNAT family N-acetyltransferase</fullName>
    </submittedName>
</protein>
<feature type="domain" description="N-acetyltransferase" evidence="1">
    <location>
        <begin position="1"/>
        <end position="85"/>
    </location>
</feature>
<dbReference type="CDD" id="cd04301">
    <property type="entry name" value="NAT_SF"/>
    <property type="match status" value="1"/>
</dbReference>
<dbReference type="OrthoDB" id="9804948at2"/>
<organism evidence="2 3">
    <name type="scientific">Brevibacillus fluminis</name>
    <dbReference type="NCBI Taxonomy" id="511487"/>
    <lineage>
        <taxon>Bacteria</taxon>
        <taxon>Bacillati</taxon>
        <taxon>Bacillota</taxon>
        <taxon>Bacilli</taxon>
        <taxon>Bacillales</taxon>
        <taxon>Paenibacillaceae</taxon>
        <taxon>Brevibacillus</taxon>
    </lineage>
</organism>
<dbReference type="GO" id="GO:0016747">
    <property type="term" value="F:acyltransferase activity, transferring groups other than amino-acyl groups"/>
    <property type="evidence" value="ECO:0007669"/>
    <property type="project" value="InterPro"/>
</dbReference>
<evidence type="ECO:0000313" key="2">
    <source>
        <dbReference type="EMBL" id="RNB80210.1"/>
    </source>
</evidence>
<keyword evidence="2" id="KW-0808">Transferase</keyword>
<dbReference type="SUPFAM" id="SSF55729">
    <property type="entry name" value="Acyl-CoA N-acyltransferases (Nat)"/>
    <property type="match status" value="1"/>
</dbReference>
<keyword evidence="3" id="KW-1185">Reference proteome</keyword>
<sequence>MVVIVNGKEYQALQLGTVMTHPAYRHQGLAAKLINYILNKYGNEYDFTYLFANDKVLNFYPKFGFERVQESSFKVKASDLKKQVTPKSTLRKLDVNIQANLEGIVHHLISDETKMIHFSFMPERDYENIQSEPRTESDDILFVRPNLIEREKEILFPLTAHA</sequence>
<comment type="caution">
    <text evidence="2">The sequence shown here is derived from an EMBL/GenBank/DDBJ whole genome shotgun (WGS) entry which is preliminary data.</text>
</comment>
<proteinExistence type="predicted"/>
<dbReference type="InterPro" id="IPR016181">
    <property type="entry name" value="Acyl_CoA_acyltransferase"/>
</dbReference>